<dbReference type="GO" id="GO:0016020">
    <property type="term" value="C:membrane"/>
    <property type="evidence" value="ECO:0007669"/>
    <property type="project" value="InterPro"/>
</dbReference>
<gene>
    <name evidence="2" type="ORF">D917_08869</name>
</gene>
<dbReference type="Pfam" id="PF02931">
    <property type="entry name" value="Neur_chan_LBD"/>
    <property type="match status" value="1"/>
</dbReference>
<name>A0A1Y3EHS1_9BILA</name>
<evidence type="ECO:0000259" key="1">
    <source>
        <dbReference type="Pfam" id="PF02931"/>
    </source>
</evidence>
<dbReference type="InterPro" id="IPR036734">
    <property type="entry name" value="Neur_chan_lig-bd_sf"/>
</dbReference>
<proteinExistence type="predicted"/>
<reference evidence="2 3" key="1">
    <citation type="submission" date="2015-04" db="EMBL/GenBank/DDBJ databases">
        <title>Draft genome of the roundworm Trichinella nativa.</title>
        <authorList>
            <person name="Mitreva M."/>
        </authorList>
    </citation>
    <scope>NUCLEOTIDE SEQUENCE [LARGE SCALE GENOMIC DNA]</scope>
    <source>
        <strain evidence="2 3">ISS45</strain>
    </source>
</reference>
<evidence type="ECO:0000313" key="2">
    <source>
        <dbReference type="EMBL" id="OUC44712.1"/>
    </source>
</evidence>
<dbReference type="InterPro" id="IPR006202">
    <property type="entry name" value="Neur_chan_lig-bd"/>
</dbReference>
<dbReference type="AlphaFoldDB" id="A0A1Y3EHS1"/>
<feature type="domain" description="Neurotransmitter-gated ion-channel ligand-binding" evidence="1">
    <location>
        <begin position="2"/>
        <end position="62"/>
    </location>
</feature>
<evidence type="ECO:0000313" key="3">
    <source>
        <dbReference type="Proteomes" id="UP000243006"/>
    </source>
</evidence>
<sequence>MTVHGFQYLLWNDEYLSWNPEQFNGVSRLLMHSWHIWKPDLILYNAYVSFIFHSKFNLLFEIHIFLRAGQADDSIRYTFYQHSWVESNGRVETFSD</sequence>
<dbReference type="SUPFAM" id="SSF63712">
    <property type="entry name" value="Nicotinic receptor ligand binding domain-like"/>
    <property type="match status" value="1"/>
</dbReference>
<protein>
    <recommendedName>
        <fullName evidence="1">Neurotransmitter-gated ion-channel ligand-binding domain-containing protein</fullName>
    </recommendedName>
</protein>
<dbReference type="EMBL" id="LVZM01012041">
    <property type="protein sequence ID" value="OUC44712.1"/>
    <property type="molecule type" value="Genomic_DNA"/>
</dbReference>
<dbReference type="Proteomes" id="UP000243006">
    <property type="component" value="Unassembled WGS sequence"/>
</dbReference>
<comment type="caution">
    <text evidence="2">The sequence shown here is derived from an EMBL/GenBank/DDBJ whole genome shotgun (WGS) entry which is preliminary data.</text>
</comment>
<feature type="non-terminal residue" evidence="2">
    <location>
        <position position="96"/>
    </location>
</feature>
<organism evidence="2 3">
    <name type="scientific">Trichinella nativa</name>
    <dbReference type="NCBI Taxonomy" id="6335"/>
    <lineage>
        <taxon>Eukaryota</taxon>
        <taxon>Metazoa</taxon>
        <taxon>Ecdysozoa</taxon>
        <taxon>Nematoda</taxon>
        <taxon>Enoplea</taxon>
        <taxon>Dorylaimia</taxon>
        <taxon>Trichinellida</taxon>
        <taxon>Trichinellidae</taxon>
        <taxon>Trichinella</taxon>
    </lineage>
</organism>
<dbReference type="Gene3D" id="2.70.170.10">
    <property type="entry name" value="Neurotransmitter-gated ion-channel ligand-binding domain"/>
    <property type="match status" value="1"/>
</dbReference>
<dbReference type="GO" id="GO:0005230">
    <property type="term" value="F:extracellular ligand-gated monoatomic ion channel activity"/>
    <property type="evidence" value="ECO:0007669"/>
    <property type="project" value="InterPro"/>
</dbReference>
<accession>A0A1Y3EHS1</accession>